<protein>
    <submittedName>
        <fullName evidence="1">RNA polymerase sigma-70 factor (ECF subfamily)</fullName>
    </submittedName>
</protein>
<dbReference type="EMBL" id="JAVDTF010000001">
    <property type="protein sequence ID" value="MDR6781541.1"/>
    <property type="molecule type" value="Genomic_DNA"/>
</dbReference>
<name>A0ACC6KQT1_9SPHI</name>
<evidence type="ECO:0000313" key="1">
    <source>
        <dbReference type="EMBL" id="MDR6781541.1"/>
    </source>
</evidence>
<sequence length="197" mass="23284">MREINFRAKEAEWLLKMAADDQRAFRSIYDTYNTNIYKYALHLLKSEELAHENVQETFLKFWNMRKEAVGVLNLESYLVTISRNAALDVLRKSRLTLRSETTIRENWVEGHNETDEKITLEDTRRILQEGIDQLPPQQKLVYELCHRQGLKYNEAAAQLNISPNTVKLYMKLSLRFLRGYLARHTDLAAIFIIFKLF</sequence>
<accession>A0ACC6KQT1</accession>
<evidence type="ECO:0000313" key="2">
    <source>
        <dbReference type="Proteomes" id="UP001246858"/>
    </source>
</evidence>
<organism evidence="1 2">
    <name type="scientific">Pedobacter africanus</name>
    <dbReference type="NCBI Taxonomy" id="151894"/>
    <lineage>
        <taxon>Bacteria</taxon>
        <taxon>Pseudomonadati</taxon>
        <taxon>Bacteroidota</taxon>
        <taxon>Sphingobacteriia</taxon>
        <taxon>Sphingobacteriales</taxon>
        <taxon>Sphingobacteriaceae</taxon>
        <taxon>Pedobacter</taxon>
    </lineage>
</organism>
<reference evidence="1" key="1">
    <citation type="submission" date="2023-07" db="EMBL/GenBank/DDBJ databases">
        <title>Sorghum-associated microbial communities from plants grown in Nebraska, USA.</title>
        <authorList>
            <person name="Schachtman D."/>
        </authorList>
    </citation>
    <scope>NUCLEOTIDE SEQUENCE</scope>
    <source>
        <strain evidence="1">2697</strain>
    </source>
</reference>
<proteinExistence type="predicted"/>
<gene>
    <name evidence="1" type="ORF">J2X78_000093</name>
</gene>
<comment type="caution">
    <text evidence="1">The sequence shown here is derived from an EMBL/GenBank/DDBJ whole genome shotgun (WGS) entry which is preliminary data.</text>
</comment>
<keyword evidence="2" id="KW-1185">Reference proteome</keyword>
<dbReference type="Proteomes" id="UP001246858">
    <property type="component" value="Unassembled WGS sequence"/>
</dbReference>